<evidence type="ECO:0000256" key="2">
    <source>
        <dbReference type="ARBA" id="ARBA00022670"/>
    </source>
</evidence>
<keyword evidence="4 5" id="KW-0720">Serine protease</keyword>
<evidence type="ECO:0000259" key="9">
    <source>
        <dbReference type="Pfam" id="PF05922"/>
    </source>
</evidence>
<dbReference type="EMBL" id="BOPD01000027">
    <property type="protein sequence ID" value="GIJ35189.1"/>
    <property type="molecule type" value="Genomic_DNA"/>
</dbReference>
<dbReference type="InterPro" id="IPR050131">
    <property type="entry name" value="Peptidase_S8_subtilisin-like"/>
</dbReference>
<feature type="active site" description="Charge relay system" evidence="5">
    <location>
        <position position="160"/>
    </location>
</feature>
<feature type="chain" id="PRO_5040995186" description="Peptidase inhibitor I9" evidence="7">
    <location>
        <begin position="33"/>
        <end position="418"/>
    </location>
</feature>
<evidence type="ECO:0000256" key="3">
    <source>
        <dbReference type="ARBA" id="ARBA00022801"/>
    </source>
</evidence>
<evidence type="ECO:0000256" key="4">
    <source>
        <dbReference type="ARBA" id="ARBA00022825"/>
    </source>
</evidence>
<dbReference type="InterPro" id="IPR010259">
    <property type="entry name" value="S8pro/Inhibitor_I9"/>
</dbReference>
<dbReference type="Gene3D" id="3.40.50.200">
    <property type="entry name" value="Peptidase S8/S53 domain"/>
    <property type="match status" value="1"/>
</dbReference>
<evidence type="ECO:0000313" key="10">
    <source>
        <dbReference type="EMBL" id="GIJ35189.1"/>
    </source>
</evidence>
<dbReference type="PANTHER" id="PTHR43806">
    <property type="entry name" value="PEPTIDASE S8"/>
    <property type="match status" value="1"/>
</dbReference>
<dbReference type="InterPro" id="IPR023827">
    <property type="entry name" value="Peptidase_S8_Asp-AS"/>
</dbReference>
<accession>A0A9W5USW4</accession>
<dbReference type="InterPro" id="IPR000209">
    <property type="entry name" value="Peptidase_S8/S53_dom"/>
</dbReference>
<evidence type="ECO:0000256" key="7">
    <source>
        <dbReference type="SAM" id="SignalP"/>
    </source>
</evidence>
<organism evidence="10 11">
    <name type="scientific">Micromonospora sediminimaris</name>
    <dbReference type="NCBI Taxonomy" id="547162"/>
    <lineage>
        <taxon>Bacteria</taxon>
        <taxon>Bacillati</taxon>
        <taxon>Actinomycetota</taxon>
        <taxon>Actinomycetes</taxon>
        <taxon>Micromonosporales</taxon>
        <taxon>Micromonosporaceae</taxon>
        <taxon>Micromonospora</taxon>
    </lineage>
</organism>
<feature type="domain" description="Inhibitor I9" evidence="9">
    <location>
        <begin position="74"/>
        <end position="118"/>
    </location>
</feature>
<dbReference type="GO" id="GO:0005615">
    <property type="term" value="C:extracellular space"/>
    <property type="evidence" value="ECO:0007669"/>
    <property type="project" value="TreeGrafter"/>
</dbReference>
<gene>
    <name evidence="10" type="ORF">Vse01_43370</name>
</gene>
<comment type="similarity">
    <text evidence="1 5 6">Belongs to the peptidase S8 family.</text>
</comment>
<dbReference type="AlphaFoldDB" id="A0A9W5USW4"/>
<dbReference type="GO" id="GO:0004252">
    <property type="term" value="F:serine-type endopeptidase activity"/>
    <property type="evidence" value="ECO:0007669"/>
    <property type="project" value="UniProtKB-UniRule"/>
</dbReference>
<feature type="active site" description="Charge relay system" evidence="5">
    <location>
        <position position="354"/>
    </location>
</feature>
<dbReference type="InterPro" id="IPR036852">
    <property type="entry name" value="Peptidase_S8/S53_dom_sf"/>
</dbReference>
<keyword evidence="11" id="KW-1185">Reference proteome</keyword>
<feature type="active site" description="Charge relay system" evidence="5">
    <location>
        <position position="195"/>
    </location>
</feature>
<dbReference type="InterPro" id="IPR015500">
    <property type="entry name" value="Peptidase_S8_subtilisin-rel"/>
</dbReference>
<dbReference type="Pfam" id="PF00082">
    <property type="entry name" value="Peptidase_S8"/>
    <property type="match status" value="1"/>
</dbReference>
<dbReference type="InterPro" id="IPR037045">
    <property type="entry name" value="S8pro/Inhibitor_I9_sf"/>
</dbReference>
<keyword evidence="7" id="KW-0732">Signal</keyword>
<dbReference type="SUPFAM" id="SSF54897">
    <property type="entry name" value="Protease propeptides/inhibitors"/>
    <property type="match status" value="1"/>
</dbReference>
<dbReference type="GO" id="GO:0006508">
    <property type="term" value="P:proteolysis"/>
    <property type="evidence" value="ECO:0007669"/>
    <property type="project" value="UniProtKB-KW"/>
</dbReference>
<dbReference type="InterPro" id="IPR022398">
    <property type="entry name" value="Peptidase_S8_His-AS"/>
</dbReference>
<evidence type="ECO:0000256" key="5">
    <source>
        <dbReference type="PROSITE-ProRule" id="PRU01240"/>
    </source>
</evidence>
<dbReference type="InterPro" id="IPR023828">
    <property type="entry name" value="Peptidase_S8_Ser-AS"/>
</dbReference>
<dbReference type="PANTHER" id="PTHR43806:SF11">
    <property type="entry name" value="CEREVISIN-RELATED"/>
    <property type="match status" value="1"/>
</dbReference>
<dbReference type="Pfam" id="PF05922">
    <property type="entry name" value="Inhibitor_I9"/>
    <property type="match status" value="1"/>
</dbReference>
<dbReference type="InterPro" id="IPR034193">
    <property type="entry name" value="PCSK9_ProteinaseK-like"/>
</dbReference>
<dbReference type="Proteomes" id="UP000607311">
    <property type="component" value="Unassembled WGS sequence"/>
</dbReference>
<dbReference type="FunFam" id="3.40.50.200:FF:000014">
    <property type="entry name" value="Proteinase K"/>
    <property type="match status" value="1"/>
</dbReference>
<keyword evidence="2 5" id="KW-0645">Protease</keyword>
<evidence type="ECO:0000256" key="1">
    <source>
        <dbReference type="ARBA" id="ARBA00011073"/>
    </source>
</evidence>
<sequence>MAKDSSWRWCGRVAAAMLVVAPLAAGGSGAAAAPPDGHIVVPHGAEVVEGQYIVALRPEAGRSPASLAGAVARRYGGTVVRTYEAALDGFVVRTTEERARRLAADPSVALVEADTLVYPAETRPYPIWSLDRIDQRTSVLNDEYVYPDSAGAGVHAYVLDTGIRTDHREFGGRASVGFDAIQDGWDGEDCSVNGHGTHVAGTVGGATYGLASNVSLVSVRVLSCAGPGTQSQVIAGVDWVTANAQHPAVANMSLGGGFSTLQNQAVSASVASGVTYVIAAGNKDANACNYSPASEPSAITVGASNSSDERARGWGGTDPGSNHGTCLDLFAPGENIRSASHATASASSSQRGTSMAAPHVAGAVALLLAEEPTLPPTQVAQRVIAASTVNTLRLASTDTSPNRLLYVGPELFGRTGDA</sequence>
<dbReference type="PROSITE" id="PS00138">
    <property type="entry name" value="SUBTILASE_SER"/>
    <property type="match status" value="1"/>
</dbReference>
<proteinExistence type="inferred from homology"/>
<dbReference type="PRINTS" id="PR00723">
    <property type="entry name" value="SUBTILISIN"/>
</dbReference>
<dbReference type="SUPFAM" id="SSF52743">
    <property type="entry name" value="Subtilisin-like"/>
    <property type="match status" value="1"/>
</dbReference>
<dbReference type="PROSITE" id="PS00136">
    <property type="entry name" value="SUBTILASE_ASP"/>
    <property type="match status" value="1"/>
</dbReference>
<reference evidence="10" key="1">
    <citation type="submission" date="2021-01" db="EMBL/GenBank/DDBJ databases">
        <title>Whole genome shotgun sequence of Verrucosispora sediminis NBRC 107745.</title>
        <authorList>
            <person name="Komaki H."/>
            <person name="Tamura T."/>
        </authorList>
    </citation>
    <scope>NUCLEOTIDE SEQUENCE</scope>
    <source>
        <strain evidence="10">NBRC 107745</strain>
    </source>
</reference>
<comment type="caution">
    <text evidence="10">The sequence shown here is derived from an EMBL/GenBank/DDBJ whole genome shotgun (WGS) entry which is preliminary data.</text>
</comment>
<evidence type="ECO:0000256" key="6">
    <source>
        <dbReference type="RuleBase" id="RU003355"/>
    </source>
</evidence>
<evidence type="ECO:0000259" key="8">
    <source>
        <dbReference type="Pfam" id="PF00082"/>
    </source>
</evidence>
<feature type="signal peptide" evidence="7">
    <location>
        <begin position="1"/>
        <end position="32"/>
    </location>
</feature>
<keyword evidence="3 5" id="KW-0378">Hydrolase</keyword>
<feature type="domain" description="Peptidase S8/S53" evidence="8">
    <location>
        <begin position="154"/>
        <end position="387"/>
    </location>
</feature>
<evidence type="ECO:0000313" key="11">
    <source>
        <dbReference type="Proteomes" id="UP000607311"/>
    </source>
</evidence>
<dbReference type="PROSITE" id="PS00137">
    <property type="entry name" value="SUBTILASE_HIS"/>
    <property type="match status" value="1"/>
</dbReference>
<protein>
    <recommendedName>
        <fullName evidence="12">Peptidase inhibitor I9</fullName>
    </recommendedName>
</protein>
<dbReference type="RefSeq" id="WP_170863623.1">
    <property type="nucleotide sequence ID" value="NZ_BOPD01000027.1"/>
</dbReference>
<evidence type="ECO:0008006" key="12">
    <source>
        <dbReference type="Google" id="ProtNLM"/>
    </source>
</evidence>
<dbReference type="Gene3D" id="3.30.70.80">
    <property type="entry name" value="Peptidase S8 propeptide/proteinase inhibitor I9"/>
    <property type="match status" value="1"/>
</dbReference>
<dbReference type="CDD" id="cd04077">
    <property type="entry name" value="Peptidases_S8_PCSK9_ProteinaseK_like"/>
    <property type="match status" value="1"/>
</dbReference>
<dbReference type="PROSITE" id="PS51892">
    <property type="entry name" value="SUBTILASE"/>
    <property type="match status" value="1"/>
</dbReference>
<name>A0A9W5USW4_9ACTN</name>